<dbReference type="EMBL" id="GBXM01090558">
    <property type="protein sequence ID" value="JAH18019.1"/>
    <property type="molecule type" value="Transcribed_RNA"/>
</dbReference>
<reference evidence="2" key="1">
    <citation type="submission" date="2014-11" db="EMBL/GenBank/DDBJ databases">
        <authorList>
            <person name="Amaro Gonzalez C."/>
        </authorList>
    </citation>
    <scope>NUCLEOTIDE SEQUENCE</scope>
</reference>
<sequence>MAVTQCSLVGLAAQFKWDREASGEYIVGKPHSSRKPARPPYGNSPDDIFMSLPGLPERRGTI</sequence>
<accession>A0A0E9TTP4</accession>
<dbReference type="AlphaFoldDB" id="A0A0E9TTP4"/>
<reference evidence="2" key="2">
    <citation type="journal article" date="2015" name="Fish Shellfish Immunol.">
        <title>Early steps in the European eel (Anguilla anguilla)-Vibrio vulnificus interaction in the gills: Role of the RtxA13 toxin.</title>
        <authorList>
            <person name="Callol A."/>
            <person name="Pajuelo D."/>
            <person name="Ebbesson L."/>
            <person name="Teles M."/>
            <person name="MacKenzie S."/>
            <person name="Amaro C."/>
        </authorList>
    </citation>
    <scope>NUCLEOTIDE SEQUENCE</scope>
</reference>
<evidence type="ECO:0000313" key="2">
    <source>
        <dbReference type="EMBL" id="JAH56822.1"/>
    </source>
</evidence>
<evidence type="ECO:0000256" key="1">
    <source>
        <dbReference type="SAM" id="MobiDB-lite"/>
    </source>
</evidence>
<protein>
    <submittedName>
        <fullName evidence="2">Uncharacterized protein</fullName>
    </submittedName>
</protein>
<dbReference type="EMBL" id="GBXM01051755">
    <property type="protein sequence ID" value="JAH56822.1"/>
    <property type="molecule type" value="Transcribed_RNA"/>
</dbReference>
<organism evidence="2">
    <name type="scientific">Anguilla anguilla</name>
    <name type="common">European freshwater eel</name>
    <name type="synonym">Muraena anguilla</name>
    <dbReference type="NCBI Taxonomy" id="7936"/>
    <lineage>
        <taxon>Eukaryota</taxon>
        <taxon>Metazoa</taxon>
        <taxon>Chordata</taxon>
        <taxon>Craniata</taxon>
        <taxon>Vertebrata</taxon>
        <taxon>Euteleostomi</taxon>
        <taxon>Actinopterygii</taxon>
        <taxon>Neopterygii</taxon>
        <taxon>Teleostei</taxon>
        <taxon>Anguilliformes</taxon>
        <taxon>Anguillidae</taxon>
        <taxon>Anguilla</taxon>
    </lineage>
</organism>
<feature type="region of interest" description="Disordered" evidence="1">
    <location>
        <begin position="28"/>
        <end position="62"/>
    </location>
</feature>
<proteinExistence type="predicted"/>
<name>A0A0E9TTP4_ANGAN</name>